<proteinExistence type="predicted"/>
<dbReference type="STRING" id="1379.HMPREF3186_01344"/>
<organism evidence="1 2">
    <name type="scientific">Gemella haemolysans</name>
    <dbReference type="NCBI Taxonomy" id="1379"/>
    <lineage>
        <taxon>Bacteria</taxon>
        <taxon>Bacillati</taxon>
        <taxon>Bacillota</taxon>
        <taxon>Bacilli</taxon>
        <taxon>Bacillales</taxon>
        <taxon>Gemellaceae</taxon>
        <taxon>Gemella</taxon>
    </lineage>
</organism>
<sequence length="400" mass="47556">MGAFLIRGEWSLMEKIYKTQTERIDLLVKRGMTIEESSKKILEKYSHYNLINAYKNPFLENKGNYPAAANINEDYYILGTIPEYFEALYQFDRKLRLIFLEEILIIEEKLKHAIIQSFYDVHTNYGQNKTVSETLHKENEYLRRVYYNRETFSVEEIEEKSGHRYTVTAGTEYDLATLKYMKPKKKRYTNDTVYDEIMTMIYSNIGRQRKKKAYIKKYIDEHTYLPMWVLMNIMTFGSVGKYFNIQIDEVKEKILEKFNIAGDGGLLINSVNFSRILEILGIYRNITAHNERFYCTSTSIPIDDNFMKFIDKLPYSEDVKRLAGTNHYINKTRGKKLSSVRKSIYSLMFSISIFQEADELTLFKDKIKVELEKLRSSLPERSYEFIKKEMGLNFDWYNRL</sequence>
<reference evidence="2" key="1">
    <citation type="submission" date="2016-01" db="EMBL/GenBank/DDBJ databases">
        <authorList>
            <person name="Mitreva M."/>
            <person name="Pepin K.H."/>
            <person name="Mihindukulasuriya K.A."/>
            <person name="Fulton R."/>
            <person name="Fronick C."/>
            <person name="O'Laughlin M."/>
            <person name="Miner T."/>
            <person name="Herter B."/>
            <person name="Rosa B.A."/>
            <person name="Cordes M."/>
            <person name="Tomlinson C."/>
            <person name="Wollam A."/>
            <person name="Palsikar V.B."/>
            <person name="Mardis E.R."/>
            <person name="Wilson R.K."/>
        </authorList>
    </citation>
    <scope>NUCLEOTIDE SEQUENCE [LARGE SCALE GENOMIC DNA]</scope>
    <source>
        <strain evidence="2">DNF01167</strain>
    </source>
</reference>
<accession>A0A133ZTI9</accession>
<name>A0A133ZTI9_9BACL</name>
<dbReference type="Pfam" id="PF07751">
    <property type="entry name" value="Abi_2"/>
    <property type="match status" value="1"/>
</dbReference>
<dbReference type="InterPro" id="IPR011664">
    <property type="entry name" value="Abi_system_AbiD/AbiF-like"/>
</dbReference>
<evidence type="ECO:0000313" key="2">
    <source>
        <dbReference type="Proteomes" id="UP000070355"/>
    </source>
</evidence>
<dbReference type="Proteomes" id="UP000070355">
    <property type="component" value="Unassembled WGS sequence"/>
</dbReference>
<dbReference type="PATRIC" id="fig|1379.3.peg.1326"/>
<dbReference type="EMBL" id="LSDC01000088">
    <property type="protein sequence ID" value="KXB58769.1"/>
    <property type="molecule type" value="Genomic_DNA"/>
</dbReference>
<gene>
    <name evidence="1" type="ORF">HMPREF3186_01344</name>
</gene>
<dbReference type="AlphaFoldDB" id="A0A133ZTI9"/>
<comment type="caution">
    <text evidence="1">The sequence shown here is derived from an EMBL/GenBank/DDBJ whole genome shotgun (WGS) entry which is preliminary data.</text>
</comment>
<evidence type="ECO:0000313" key="1">
    <source>
        <dbReference type="EMBL" id="KXB58769.1"/>
    </source>
</evidence>
<protein>
    <submittedName>
        <fullName evidence="1">Abi-like protein</fullName>
    </submittedName>
</protein>